<gene>
    <name evidence="2" type="ORF">PHACADRAFT_124572</name>
</gene>
<protein>
    <recommendedName>
        <fullName evidence="1">AB hydrolase-1 domain-containing protein</fullName>
    </recommendedName>
</protein>
<dbReference type="SUPFAM" id="SSF53474">
    <property type="entry name" value="alpha/beta-Hydrolases"/>
    <property type="match status" value="1"/>
</dbReference>
<dbReference type="Gene3D" id="3.40.50.1820">
    <property type="entry name" value="alpha/beta hydrolase"/>
    <property type="match status" value="1"/>
</dbReference>
<dbReference type="GeneID" id="18907996"/>
<dbReference type="EMBL" id="JH930474">
    <property type="protein sequence ID" value="EKM53111.1"/>
    <property type="molecule type" value="Genomic_DNA"/>
</dbReference>
<proteinExistence type="predicted"/>
<dbReference type="InParanoid" id="K5UT26"/>
<dbReference type="AlphaFoldDB" id="K5UT26"/>
<accession>K5UT26</accession>
<feature type="domain" description="AB hydrolase-1" evidence="1">
    <location>
        <begin position="30"/>
        <end position="347"/>
    </location>
</feature>
<dbReference type="InterPro" id="IPR029058">
    <property type="entry name" value="AB_hydrolase_fold"/>
</dbReference>
<evidence type="ECO:0000313" key="2">
    <source>
        <dbReference type="EMBL" id="EKM53111.1"/>
    </source>
</evidence>
<dbReference type="HOGENOM" id="CLU_045014_0_0_1"/>
<dbReference type="KEGG" id="pco:PHACADRAFT_124572"/>
<organism evidence="2 3">
    <name type="scientific">Phanerochaete carnosa (strain HHB-10118-sp)</name>
    <name type="common">White-rot fungus</name>
    <name type="synonym">Peniophora carnosa</name>
    <dbReference type="NCBI Taxonomy" id="650164"/>
    <lineage>
        <taxon>Eukaryota</taxon>
        <taxon>Fungi</taxon>
        <taxon>Dikarya</taxon>
        <taxon>Basidiomycota</taxon>
        <taxon>Agaricomycotina</taxon>
        <taxon>Agaricomycetes</taxon>
        <taxon>Polyporales</taxon>
        <taxon>Phanerochaetaceae</taxon>
        <taxon>Phanerochaete</taxon>
    </lineage>
</organism>
<dbReference type="InterPro" id="IPR000073">
    <property type="entry name" value="AB_hydrolase_1"/>
</dbReference>
<sequence length="357" mass="39064">MPRAQIDDNGTCIYYEDTGVPHGSVTYPTIVITHGALINSGMSITIFERMLPYASKYGLRIITMNNRGYHGSTPYTEEELAHLASPDVEVQAHGVRRLGQETAQFLAYVCQTLRIPVATGEGAKKEGGLVLVAWSMYGTVAVSILGDPRTMGSDLTATLAPYLRTVVFLDSPSATFGVFPDIGRGTPFGDPTIPNERKSDVFIDWVSAYHTSPPDGVPITAESLHEYYTVLPRTPTLRTLSPEDYQRVIELGDCVRLTGLIVATDEKIHHKYAHCAFSDAGAVLPDVNILYLAAAQAPWASMWGAKVAEELIGEAADQGKKKRKATFLRLKGANHLVQWDEPERLVRLLAESCNDSL</sequence>
<dbReference type="Pfam" id="PF12697">
    <property type="entry name" value="Abhydrolase_6"/>
    <property type="match status" value="1"/>
</dbReference>
<reference evidence="2 3" key="1">
    <citation type="journal article" date="2012" name="BMC Genomics">
        <title>Comparative genomics of the white-rot fungi, Phanerochaete carnosa and P. chrysosporium, to elucidate the genetic basis of the distinct wood types they colonize.</title>
        <authorList>
            <person name="Suzuki H."/>
            <person name="MacDonald J."/>
            <person name="Syed K."/>
            <person name="Salamov A."/>
            <person name="Hori C."/>
            <person name="Aerts A."/>
            <person name="Henrissat B."/>
            <person name="Wiebenga A."/>
            <person name="vanKuyk P.A."/>
            <person name="Barry K."/>
            <person name="Lindquist E."/>
            <person name="LaButti K."/>
            <person name="Lapidus A."/>
            <person name="Lucas S."/>
            <person name="Coutinho P."/>
            <person name="Gong Y."/>
            <person name="Samejima M."/>
            <person name="Mahadevan R."/>
            <person name="Abou-Zaid M."/>
            <person name="de Vries R.P."/>
            <person name="Igarashi K."/>
            <person name="Yadav J.S."/>
            <person name="Grigoriev I.V."/>
            <person name="Master E.R."/>
        </authorList>
    </citation>
    <scope>NUCLEOTIDE SEQUENCE [LARGE SCALE GENOMIC DNA]</scope>
    <source>
        <strain evidence="2 3">HHB-10118-sp</strain>
    </source>
</reference>
<name>K5UT26_PHACS</name>
<dbReference type="OrthoDB" id="5311491at2759"/>
<dbReference type="RefSeq" id="XP_007397813.1">
    <property type="nucleotide sequence ID" value="XM_007397751.1"/>
</dbReference>
<dbReference type="Proteomes" id="UP000008370">
    <property type="component" value="Unassembled WGS sequence"/>
</dbReference>
<evidence type="ECO:0000313" key="3">
    <source>
        <dbReference type="Proteomes" id="UP000008370"/>
    </source>
</evidence>
<evidence type="ECO:0000259" key="1">
    <source>
        <dbReference type="Pfam" id="PF12697"/>
    </source>
</evidence>
<keyword evidence="3" id="KW-1185">Reference proteome</keyword>